<comment type="caution">
    <text evidence="1">The sequence shown here is derived from an EMBL/GenBank/DDBJ whole genome shotgun (WGS) entry which is preliminary data.</text>
</comment>
<protein>
    <submittedName>
        <fullName evidence="1">Uncharacterized protein</fullName>
    </submittedName>
</protein>
<dbReference type="AlphaFoldDB" id="A0AAE0BGV1"/>
<proteinExistence type="predicted"/>
<dbReference type="Proteomes" id="UP001190700">
    <property type="component" value="Unassembled WGS sequence"/>
</dbReference>
<keyword evidence="2" id="KW-1185">Reference proteome</keyword>
<reference evidence="1 2" key="1">
    <citation type="journal article" date="2015" name="Genome Biol. Evol.">
        <title>Comparative Genomics of a Bacterivorous Green Alga Reveals Evolutionary Causalities and Consequences of Phago-Mixotrophic Mode of Nutrition.</title>
        <authorList>
            <person name="Burns J.A."/>
            <person name="Paasch A."/>
            <person name="Narechania A."/>
            <person name="Kim E."/>
        </authorList>
    </citation>
    <scope>NUCLEOTIDE SEQUENCE [LARGE SCALE GENOMIC DNA]</scope>
    <source>
        <strain evidence="1 2">PLY_AMNH</strain>
    </source>
</reference>
<name>A0AAE0BGV1_9CHLO</name>
<gene>
    <name evidence="1" type="ORF">CYMTET_54365</name>
</gene>
<evidence type="ECO:0000313" key="1">
    <source>
        <dbReference type="EMBL" id="KAK3235429.1"/>
    </source>
</evidence>
<sequence length="103" mass="11748">MEDELMRGMDNRYRVMELPSSGNRDYVVHGLPPEVDVFFDEEQARLLDNQQESDEEDDGIDVEKLLDAAADAPDAEDERVTSVFKQVAGRPPVATLRYATWFL</sequence>
<organism evidence="1 2">
    <name type="scientific">Cymbomonas tetramitiformis</name>
    <dbReference type="NCBI Taxonomy" id="36881"/>
    <lineage>
        <taxon>Eukaryota</taxon>
        <taxon>Viridiplantae</taxon>
        <taxon>Chlorophyta</taxon>
        <taxon>Pyramimonadophyceae</taxon>
        <taxon>Pyramimonadales</taxon>
        <taxon>Pyramimonadaceae</taxon>
        <taxon>Cymbomonas</taxon>
    </lineage>
</organism>
<dbReference type="EMBL" id="LGRX02035290">
    <property type="protein sequence ID" value="KAK3235429.1"/>
    <property type="molecule type" value="Genomic_DNA"/>
</dbReference>
<evidence type="ECO:0000313" key="2">
    <source>
        <dbReference type="Proteomes" id="UP001190700"/>
    </source>
</evidence>
<accession>A0AAE0BGV1</accession>